<keyword evidence="9 10" id="KW-0012">Acyltransferase</keyword>
<comment type="catalytic activity">
    <reaction evidence="10">
        <text>malonyl-[ACP] + acetyl-CoA + H(+) = 3-oxobutanoyl-[ACP] + CO2 + CoA</text>
        <dbReference type="Rhea" id="RHEA:12080"/>
        <dbReference type="Rhea" id="RHEA-COMP:9623"/>
        <dbReference type="Rhea" id="RHEA-COMP:9625"/>
        <dbReference type="ChEBI" id="CHEBI:15378"/>
        <dbReference type="ChEBI" id="CHEBI:16526"/>
        <dbReference type="ChEBI" id="CHEBI:57287"/>
        <dbReference type="ChEBI" id="CHEBI:57288"/>
        <dbReference type="ChEBI" id="CHEBI:78449"/>
        <dbReference type="ChEBI" id="CHEBI:78450"/>
        <dbReference type="EC" id="2.3.1.180"/>
    </reaction>
</comment>
<dbReference type="InterPro" id="IPR004655">
    <property type="entry name" value="FabH"/>
</dbReference>
<dbReference type="Pfam" id="PF08545">
    <property type="entry name" value="ACP_syn_III"/>
    <property type="match status" value="1"/>
</dbReference>
<keyword evidence="4 10" id="KW-0808">Transferase</keyword>
<dbReference type="Proteomes" id="UP001204015">
    <property type="component" value="Unassembled WGS sequence"/>
</dbReference>
<sequence>MGKVHAIITGIGGYVPDYILTNEELSRMVDTNDEWITSRVGIKERRILTEEGLGTSYMARKAAKQLLQKTGVDPDTIDALIVTTTTPDYPFPSTASIVLGKLGLKNAFAFDLSAACCGFLYSLNIAATMIESGRYKKIIVIGADKMSSVVDYTDRSTCTLFGDGAGAALIEGTEEEGIGLQNSFLRTDGKGLPFLHMKAGGSVCPASRFTVDHRLHYIYQEGRTVFRYAVTDMSDDVVKILKDNNLTADDIQWVVPHEANYRIIEAVCRRAGVPLEKAVVNIDHYGNTSSATIPLALWDAESKLKKGDNIIFTAFGAGFVHGASYYKWAYDGANVAAPTKK</sequence>
<feature type="active site" evidence="10">
    <location>
        <position position="116"/>
    </location>
</feature>
<evidence type="ECO:0000313" key="14">
    <source>
        <dbReference type="Proteomes" id="UP001204015"/>
    </source>
</evidence>
<dbReference type="EMBL" id="JAMXLY010000013">
    <property type="protein sequence ID" value="MCO6025190.1"/>
    <property type="molecule type" value="Genomic_DNA"/>
</dbReference>
<name>A0ABT1BWU3_9BACT</name>
<evidence type="ECO:0000256" key="10">
    <source>
        <dbReference type="HAMAP-Rule" id="MF_01815"/>
    </source>
</evidence>
<evidence type="ECO:0000256" key="7">
    <source>
        <dbReference type="ARBA" id="ARBA00023160"/>
    </source>
</evidence>
<comment type="similarity">
    <text evidence="1 10">Belongs to the thiolase-like superfamily. FabH family.</text>
</comment>
<dbReference type="RefSeq" id="WP_252760552.1">
    <property type="nucleotide sequence ID" value="NZ_JAMXLY010000013.1"/>
</dbReference>
<evidence type="ECO:0000259" key="11">
    <source>
        <dbReference type="Pfam" id="PF08541"/>
    </source>
</evidence>
<organism evidence="13 14">
    <name type="scientific">Segatella cerevisiae</name>
    <dbReference type="NCBI Taxonomy" id="2053716"/>
    <lineage>
        <taxon>Bacteria</taxon>
        <taxon>Pseudomonadati</taxon>
        <taxon>Bacteroidota</taxon>
        <taxon>Bacteroidia</taxon>
        <taxon>Bacteroidales</taxon>
        <taxon>Prevotellaceae</taxon>
        <taxon>Segatella</taxon>
    </lineage>
</organism>
<evidence type="ECO:0000256" key="5">
    <source>
        <dbReference type="ARBA" id="ARBA00022832"/>
    </source>
</evidence>
<accession>A0ABT1BWU3</accession>
<evidence type="ECO:0000259" key="12">
    <source>
        <dbReference type="Pfam" id="PF08545"/>
    </source>
</evidence>
<evidence type="ECO:0000256" key="3">
    <source>
        <dbReference type="ARBA" id="ARBA00022516"/>
    </source>
</evidence>
<comment type="subunit">
    <text evidence="10">Homodimer.</text>
</comment>
<feature type="domain" description="Beta-ketoacyl-[acyl-carrier-protein] synthase III N-terminal" evidence="12">
    <location>
        <begin position="110"/>
        <end position="189"/>
    </location>
</feature>
<gene>
    <name evidence="10" type="primary">fabH</name>
    <name evidence="13" type="ORF">NG821_04950</name>
</gene>
<dbReference type="InterPro" id="IPR016039">
    <property type="entry name" value="Thiolase-like"/>
</dbReference>
<comment type="subcellular location">
    <subcellularLocation>
        <location evidence="10">Cytoplasm</location>
    </subcellularLocation>
</comment>
<keyword evidence="8 10" id="KW-0511">Multifunctional enzyme</keyword>
<evidence type="ECO:0000256" key="2">
    <source>
        <dbReference type="ARBA" id="ARBA00022490"/>
    </source>
</evidence>
<comment type="caution">
    <text evidence="13">The sequence shown here is derived from an EMBL/GenBank/DDBJ whole genome shotgun (WGS) entry which is preliminary data.</text>
</comment>
<comment type="pathway">
    <text evidence="10">Lipid metabolism; fatty acid biosynthesis.</text>
</comment>
<reference evidence="13 14" key="1">
    <citation type="submission" date="2022-06" db="EMBL/GenBank/DDBJ databases">
        <title>A taxonomic note on the genus Prevotella: Description of four novel genera and emended description of the genera Hallella and Xylanibacter.</title>
        <authorList>
            <person name="Hitch T.C.A."/>
        </authorList>
    </citation>
    <scope>NUCLEOTIDE SEQUENCE [LARGE SCALE GENOMIC DNA]</scope>
    <source>
        <strain evidence="13 14">DSM 100619</strain>
    </source>
</reference>
<feature type="domain" description="Beta-ketoacyl-[acyl-carrier-protein] synthase III C-terminal" evidence="11">
    <location>
        <begin position="241"/>
        <end position="328"/>
    </location>
</feature>
<evidence type="ECO:0000256" key="8">
    <source>
        <dbReference type="ARBA" id="ARBA00023268"/>
    </source>
</evidence>
<keyword evidence="3 10" id="KW-0444">Lipid biosynthesis</keyword>
<comment type="caution">
    <text evidence="10">Lacks conserved residue(s) required for the propagation of feature annotation.</text>
</comment>
<dbReference type="InterPro" id="IPR013751">
    <property type="entry name" value="ACP_syn_III_N"/>
</dbReference>
<evidence type="ECO:0000256" key="1">
    <source>
        <dbReference type="ARBA" id="ARBA00008642"/>
    </source>
</evidence>
<dbReference type="SUPFAM" id="SSF53901">
    <property type="entry name" value="Thiolase-like"/>
    <property type="match status" value="1"/>
</dbReference>
<dbReference type="CDD" id="cd00830">
    <property type="entry name" value="KAS_III"/>
    <property type="match status" value="1"/>
</dbReference>
<keyword evidence="14" id="KW-1185">Reference proteome</keyword>
<feature type="active site" evidence="10">
    <location>
        <position position="287"/>
    </location>
</feature>
<dbReference type="Gene3D" id="3.40.47.10">
    <property type="match status" value="1"/>
</dbReference>
<comment type="function">
    <text evidence="10">Catalyzes the condensation reaction of fatty acid synthesis by the addition to an acyl acceptor of two carbons from malonyl-ACP. Catalyzes the first condensation reaction which initiates fatty acid synthesis and may therefore play a role in governing the total rate of fatty acid production. Possesses both acetoacetyl-ACP synthase and acetyl transacylase activities. Its substrate specificity determines the biosynthesis of branched-chain and/or straight-chain of fatty acids.</text>
</comment>
<keyword evidence="7 10" id="KW-0275">Fatty acid biosynthesis</keyword>
<dbReference type="PANTHER" id="PTHR34069:SF2">
    <property type="entry name" value="BETA-KETOACYL-[ACYL-CARRIER-PROTEIN] SYNTHASE III"/>
    <property type="match status" value="1"/>
</dbReference>
<dbReference type="HAMAP" id="MF_01815">
    <property type="entry name" value="FabH"/>
    <property type="match status" value="1"/>
</dbReference>
<dbReference type="NCBIfam" id="TIGR00747">
    <property type="entry name" value="fabH"/>
    <property type="match status" value="1"/>
</dbReference>
<keyword evidence="5 10" id="KW-0276">Fatty acid metabolism</keyword>
<dbReference type="InterPro" id="IPR013747">
    <property type="entry name" value="ACP_syn_III_C"/>
</dbReference>
<comment type="domain">
    <text evidence="10">The last Arg residue of the ACP-binding site is essential for the weak association between ACP/AcpP and FabH.</text>
</comment>
<evidence type="ECO:0000256" key="6">
    <source>
        <dbReference type="ARBA" id="ARBA00023098"/>
    </source>
</evidence>
<dbReference type="PANTHER" id="PTHR34069">
    <property type="entry name" value="3-OXOACYL-[ACYL-CARRIER-PROTEIN] SYNTHASE 3"/>
    <property type="match status" value="1"/>
</dbReference>
<feature type="active site" evidence="10">
    <location>
        <position position="257"/>
    </location>
</feature>
<protein>
    <recommendedName>
        <fullName evidence="10">Beta-ketoacyl-[acyl-carrier-protein] synthase III</fullName>
        <shortName evidence="10">Beta-ketoacyl-ACP synthase III</shortName>
        <shortName evidence="10">KAS III</shortName>
        <ecNumber evidence="10">2.3.1.180</ecNumber>
    </recommendedName>
    <alternativeName>
        <fullName evidence="10">3-oxoacyl-[acyl-carrier-protein] synthase 3</fullName>
    </alternativeName>
    <alternativeName>
        <fullName evidence="10">3-oxoacyl-[acyl-carrier-protein] synthase III</fullName>
    </alternativeName>
</protein>
<evidence type="ECO:0000256" key="9">
    <source>
        <dbReference type="ARBA" id="ARBA00023315"/>
    </source>
</evidence>
<dbReference type="Pfam" id="PF08541">
    <property type="entry name" value="ACP_syn_III_C"/>
    <property type="match status" value="1"/>
</dbReference>
<evidence type="ECO:0000256" key="4">
    <source>
        <dbReference type="ARBA" id="ARBA00022679"/>
    </source>
</evidence>
<keyword evidence="2 10" id="KW-0963">Cytoplasm</keyword>
<proteinExistence type="inferred from homology"/>
<evidence type="ECO:0000313" key="13">
    <source>
        <dbReference type="EMBL" id="MCO6025190.1"/>
    </source>
</evidence>
<dbReference type="EC" id="2.3.1.180" evidence="10"/>
<dbReference type="NCBIfam" id="NF006829">
    <property type="entry name" value="PRK09352.1"/>
    <property type="match status" value="1"/>
</dbReference>
<keyword evidence="6 10" id="KW-0443">Lipid metabolism</keyword>